<feature type="transmembrane region" description="Helical" evidence="6">
    <location>
        <begin position="152"/>
        <end position="173"/>
    </location>
</feature>
<accession>A0A553WC15</accession>
<feature type="transmembrane region" description="Helical" evidence="6">
    <location>
        <begin position="372"/>
        <end position="394"/>
    </location>
</feature>
<evidence type="ECO:0000256" key="1">
    <source>
        <dbReference type="ARBA" id="ARBA00004141"/>
    </source>
</evidence>
<dbReference type="OrthoDB" id="7584869at2"/>
<dbReference type="PANTHER" id="PTHR19432">
    <property type="entry name" value="SUGAR TRANSPORTER"/>
    <property type="match status" value="1"/>
</dbReference>
<keyword evidence="3 6" id="KW-0812">Transmembrane</keyword>
<protein>
    <submittedName>
        <fullName evidence="7">SLC45 family MFS transporter</fullName>
    </submittedName>
</protein>
<evidence type="ECO:0000256" key="5">
    <source>
        <dbReference type="ARBA" id="ARBA00023136"/>
    </source>
</evidence>
<feature type="transmembrane region" description="Helical" evidence="6">
    <location>
        <begin position="406"/>
        <end position="433"/>
    </location>
</feature>
<keyword evidence="8" id="KW-1185">Reference proteome</keyword>
<evidence type="ECO:0000256" key="6">
    <source>
        <dbReference type="SAM" id="Phobius"/>
    </source>
</evidence>
<dbReference type="EMBL" id="VKKU01000002">
    <property type="protein sequence ID" value="TSB02223.1"/>
    <property type="molecule type" value="Genomic_DNA"/>
</dbReference>
<feature type="transmembrane region" description="Helical" evidence="6">
    <location>
        <begin position="103"/>
        <end position="131"/>
    </location>
</feature>
<comment type="subcellular location">
    <subcellularLocation>
        <location evidence="1">Membrane</location>
        <topology evidence="1">Multi-pass membrane protein</topology>
    </subcellularLocation>
</comment>
<feature type="transmembrane region" description="Helical" evidence="6">
    <location>
        <begin position="48"/>
        <end position="69"/>
    </location>
</feature>
<evidence type="ECO:0000256" key="4">
    <source>
        <dbReference type="ARBA" id="ARBA00022989"/>
    </source>
</evidence>
<feature type="transmembrane region" description="Helical" evidence="6">
    <location>
        <begin position="81"/>
        <end position="97"/>
    </location>
</feature>
<evidence type="ECO:0000256" key="2">
    <source>
        <dbReference type="ARBA" id="ARBA00022448"/>
    </source>
</evidence>
<dbReference type="Proteomes" id="UP000320160">
    <property type="component" value="Unassembled WGS sequence"/>
</dbReference>
<dbReference type="InterPro" id="IPR036259">
    <property type="entry name" value="MFS_trans_sf"/>
</dbReference>
<keyword evidence="2" id="KW-0813">Transport</keyword>
<feature type="transmembrane region" description="Helical" evidence="6">
    <location>
        <begin position="217"/>
        <end position="239"/>
    </location>
</feature>
<reference evidence="7 8" key="1">
    <citation type="submission" date="2019-07" db="EMBL/GenBank/DDBJ databases">
        <authorList>
            <person name="Park M."/>
        </authorList>
    </citation>
    <scope>NUCLEOTIDE SEQUENCE [LARGE SCALE GENOMIC DNA]</scope>
    <source>
        <strain evidence="7 8">KCTC32445</strain>
    </source>
</reference>
<organism evidence="7 8">
    <name type="scientific">Sphingorhabdus contaminans</name>
    <dbReference type="NCBI Taxonomy" id="1343899"/>
    <lineage>
        <taxon>Bacteria</taxon>
        <taxon>Pseudomonadati</taxon>
        <taxon>Pseudomonadota</taxon>
        <taxon>Alphaproteobacteria</taxon>
        <taxon>Sphingomonadales</taxon>
        <taxon>Sphingomonadaceae</taxon>
        <taxon>Sphingorhabdus</taxon>
    </lineage>
</organism>
<dbReference type="GO" id="GO:0016020">
    <property type="term" value="C:membrane"/>
    <property type="evidence" value="ECO:0007669"/>
    <property type="project" value="UniProtKB-SubCell"/>
</dbReference>
<feature type="transmembrane region" description="Helical" evidence="6">
    <location>
        <begin position="439"/>
        <end position="457"/>
    </location>
</feature>
<evidence type="ECO:0000313" key="8">
    <source>
        <dbReference type="Proteomes" id="UP000320160"/>
    </source>
</evidence>
<feature type="transmembrane region" description="Helical" evidence="6">
    <location>
        <begin position="317"/>
        <end position="339"/>
    </location>
</feature>
<feature type="transmembrane region" description="Helical" evidence="6">
    <location>
        <begin position="346"/>
        <end position="366"/>
    </location>
</feature>
<dbReference type="SUPFAM" id="SSF103473">
    <property type="entry name" value="MFS general substrate transporter"/>
    <property type="match status" value="1"/>
</dbReference>
<name>A0A553WC15_9SPHN</name>
<evidence type="ECO:0000256" key="3">
    <source>
        <dbReference type="ARBA" id="ARBA00022692"/>
    </source>
</evidence>
<feature type="transmembrane region" description="Helical" evidence="6">
    <location>
        <begin position="279"/>
        <end position="297"/>
    </location>
</feature>
<evidence type="ECO:0000313" key="7">
    <source>
        <dbReference type="EMBL" id="TSB02223.1"/>
    </source>
</evidence>
<comment type="caution">
    <text evidence="7">The sequence shown here is derived from an EMBL/GenBank/DDBJ whole genome shotgun (WGS) entry which is preliminary data.</text>
</comment>
<gene>
    <name evidence="7" type="ORF">FOM92_14025</name>
</gene>
<dbReference type="GO" id="GO:0008506">
    <property type="term" value="F:sucrose:proton symporter activity"/>
    <property type="evidence" value="ECO:0007669"/>
    <property type="project" value="TreeGrafter"/>
</dbReference>
<feature type="transmembrane region" description="Helical" evidence="6">
    <location>
        <begin position="245"/>
        <end position="267"/>
    </location>
</feature>
<sequence>MSPYRASAGYRLLLSTPSAGLGIALTTQITALSWLLESRYDLAIDDIALVWAAGPLAGILGQVAAGHTSDRSWIWGGRRRAYLLMSGVFSSLALLALPELGTVAAALGGLSIVLVATCVALLLDVAINVGLNPARALIADIVPAGPERSLTFAYMQTLSGATGVAITIVGAWLGNMWMIMIAAFLALPLTSIPAFLVREPSEIAAPALAEKLNPKLLLAMLLPIAPAALFAVICSAAKIAGITIAVIPLALATAVATAVLAIPIFRTKRTDQVALARRILFAQGLSWIGIFAMFVFLAPVVAERLPHLDQEKVGRDIAISLGLFNLVAAIAPLAILMPLVARFRRAYVHAAGMLLMGLAFGAIGLLVQTELQLWLCMAVAGIGWGSLVSLPYVIFCDRIDARQLGLLLGIFNLAVVIPQLVVSLGLGAIAPSLPARGDLFVIAAIALFAAALAWAMVPPLAKSDHQ</sequence>
<feature type="transmembrane region" description="Helical" evidence="6">
    <location>
        <begin position="179"/>
        <end position="197"/>
    </location>
</feature>
<keyword evidence="4 6" id="KW-1133">Transmembrane helix</keyword>
<dbReference type="RefSeq" id="WP_143777441.1">
    <property type="nucleotide sequence ID" value="NZ_VKKU01000002.1"/>
</dbReference>
<dbReference type="AlphaFoldDB" id="A0A553WC15"/>
<proteinExistence type="predicted"/>
<dbReference type="PANTHER" id="PTHR19432:SF35">
    <property type="entry name" value="SOLUTE CARRIER FAMILY 45 MEMBER 3 ISOFORM X1"/>
    <property type="match status" value="1"/>
</dbReference>
<feature type="transmembrane region" description="Helical" evidence="6">
    <location>
        <begin position="12"/>
        <end position="36"/>
    </location>
</feature>
<keyword evidence="5 6" id="KW-0472">Membrane</keyword>
<dbReference type="Gene3D" id="1.20.1250.20">
    <property type="entry name" value="MFS general substrate transporter like domains"/>
    <property type="match status" value="2"/>
</dbReference>